<dbReference type="AlphaFoldDB" id="A0A0L0MAA7"/>
<name>A0A0L0MAA7_9BURK</name>
<comment type="caution">
    <text evidence="6">The sequence shown here is derived from an EMBL/GenBank/DDBJ whole genome shotgun (WGS) entry which is preliminary data.</text>
</comment>
<dbReference type="InterPro" id="IPR011330">
    <property type="entry name" value="Glyco_hydro/deAcase_b/a-brl"/>
</dbReference>
<evidence type="ECO:0000256" key="4">
    <source>
        <dbReference type="ARBA" id="ARBA00022842"/>
    </source>
</evidence>
<dbReference type="Pfam" id="PF04794">
    <property type="entry name" value="YdjC"/>
    <property type="match status" value="1"/>
</dbReference>
<proteinExistence type="predicted"/>
<gene>
    <name evidence="6" type="ORF">BVER_01068</name>
</gene>
<dbReference type="InterPro" id="IPR017836">
    <property type="entry name" value="Hopanoid_biosynth-assoc_HpnK"/>
</dbReference>
<evidence type="ECO:0000256" key="2">
    <source>
        <dbReference type="ARBA" id="ARBA00022723"/>
    </source>
</evidence>
<keyword evidence="2" id="KW-0479">Metal-binding</keyword>
<keyword evidence="5" id="KW-0119">Carbohydrate metabolism</keyword>
<dbReference type="SUPFAM" id="SSF88713">
    <property type="entry name" value="Glycoside hydrolase/deacetylase"/>
    <property type="match status" value="1"/>
</dbReference>
<evidence type="ECO:0000313" key="7">
    <source>
        <dbReference type="Proteomes" id="UP000036959"/>
    </source>
</evidence>
<dbReference type="GO" id="GO:0046872">
    <property type="term" value="F:metal ion binding"/>
    <property type="evidence" value="ECO:0007669"/>
    <property type="project" value="UniProtKB-KW"/>
</dbReference>
<organism evidence="6 7">
    <name type="scientific">Candidatus Burkholderia verschuerenii</name>
    <dbReference type="NCBI Taxonomy" id="242163"/>
    <lineage>
        <taxon>Bacteria</taxon>
        <taxon>Pseudomonadati</taxon>
        <taxon>Pseudomonadota</taxon>
        <taxon>Betaproteobacteria</taxon>
        <taxon>Burkholderiales</taxon>
        <taxon>Burkholderiaceae</taxon>
        <taxon>Burkholderia</taxon>
    </lineage>
</organism>
<dbReference type="EMBL" id="LFJJ01000149">
    <property type="protein sequence ID" value="KND59215.1"/>
    <property type="molecule type" value="Genomic_DNA"/>
</dbReference>
<dbReference type="PANTHER" id="PTHR31609">
    <property type="entry name" value="YDJC DEACETYLASE FAMILY MEMBER"/>
    <property type="match status" value="1"/>
</dbReference>
<keyword evidence="4" id="KW-0460">Magnesium</keyword>
<evidence type="ECO:0000256" key="1">
    <source>
        <dbReference type="ARBA" id="ARBA00001946"/>
    </source>
</evidence>
<dbReference type="PATRIC" id="fig|242163.4.peg.1548"/>
<dbReference type="NCBIfam" id="TIGR03473">
    <property type="entry name" value="HpnK"/>
    <property type="match status" value="1"/>
</dbReference>
<dbReference type="GO" id="GO:0005975">
    <property type="term" value="P:carbohydrate metabolic process"/>
    <property type="evidence" value="ECO:0007669"/>
    <property type="project" value="InterPro"/>
</dbReference>
<dbReference type="Proteomes" id="UP000036959">
    <property type="component" value="Unassembled WGS sequence"/>
</dbReference>
<keyword evidence="6" id="KW-0808">Transferase</keyword>
<reference evidence="7" key="1">
    <citation type="submission" date="2015-06" db="EMBL/GenBank/DDBJ databases">
        <title>Comparative genomics of Burkholderia leaf nodule symbionts.</title>
        <authorList>
            <person name="Carlier A."/>
            <person name="Eberl L."/>
            <person name="Pinto-Carbo M."/>
        </authorList>
    </citation>
    <scope>NUCLEOTIDE SEQUENCE [LARGE SCALE GENOMIC DNA]</scope>
    <source>
        <strain evidence="7">UZHbot4</strain>
    </source>
</reference>
<dbReference type="CDD" id="cd10804">
    <property type="entry name" value="YdjC_HpnK_like"/>
    <property type="match status" value="1"/>
</dbReference>
<keyword evidence="3" id="KW-0378">Hydrolase</keyword>
<protein>
    <submittedName>
        <fullName evidence="6">Cellobiose phosphotransferase system celC</fullName>
    </submittedName>
</protein>
<comment type="cofactor">
    <cofactor evidence="1">
        <name>Mg(2+)</name>
        <dbReference type="ChEBI" id="CHEBI:18420"/>
    </cofactor>
</comment>
<dbReference type="InterPro" id="IPR006879">
    <property type="entry name" value="YdjC-like"/>
</dbReference>
<dbReference type="GO" id="GO:0016787">
    <property type="term" value="F:hydrolase activity"/>
    <property type="evidence" value="ECO:0007669"/>
    <property type="project" value="UniProtKB-KW"/>
</dbReference>
<dbReference type="Gene3D" id="3.20.20.370">
    <property type="entry name" value="Glycoside hydrolase/deacetylase"/>
    <property type="match status" value="1"/>
</dbReference>
<dbReference type="GO" id="GO:0019213">
    <property type="term" value="F:deacetylase activity"/>
    <property type="evidence" value="ECO:0007669"/>
    <property type="project" value="TreeGrafter"/>
</dbReference>
<evidence type="ECO:0000256" key="3">
    <source>
        <dbReference type="ARBA" id="ARBA00022801"/>
    </source>
</evidence>
<dbReference type="GO" id="GO:0016740">
    <property type="term" value="F:transferase activity"/>
    <property type="evidence" value="ECO:0007669"/>
    <property type="project" value="UniProtKB-KW"/>
</dbReference>
<keyword evidence="7" id="KW-1185">Reference proteome</keyword>
<evidence type="ECO:0000256" key="5">
    <source>
        <dbReference type="ARBA" id="ARBA00023277"/>
    </source>
</evidence>
<dbReference type="OrthoDB" id="9774177at2"/>
<accession>A0A0L0MAA7</accession>
<evidence type="ECO:0000313" key="6">
    <source>
        <dbReference type="EMBL" id="KND59215.1"/>
    </source>
</evidence>
<dbReference type="RefSeq" id="WP_050454943.1">
    <property type="nucleotide sequence ID" value="NZ_LFJJ01000149.1"/>
</dbReference>
<sequence>MRGLIVTADDFGLHERVNEAVERAHREGVLDCASLMVSGPAARDAIDRARRLPRLRVGLHIVLADGAPTSPLHAIPALVDTNGRFGDRMVRDGFRFFFLPYVRRQLAREIRAQFEAFAATGLELDHVNTHKHFHLHPTVLSLILDIGKAFGLRAMRLPREMSGPSLLAPWAALMKARLERAGIAHNDWVAGIASTGRMNEATMLDLLARAPDGVLEVYSHPAIDEAAPITHAMRDYRHADELAALCSPRVAQAIAATGAKRGAFSDVFAA</sequence>
<dbReference type="PANTHER" id="PTHR31609:SF1">
    <property type="entry name" value="CARBOHYDRATE DEACETYLASE"/>
    <property type="match status" value="1"/>
</dbReference>